<name>A0A0F9AM85_9ZZZZ</name>
<reference evidence="1" key="1">
    <citation type="journal article" date="2015" name="Nature">
        <title>Complex archaea that bridge the gap between prokaryotes and eukaryotes.</title>
        <authorList>
            <person name="Spang A."/>
            <person name="Saw J.H."/>
            <person name="Jorgensen S.L."/>
            <person name="Zaremba-Niedzwiedzka K."/>
            <person name="Martijn J."/>
            <person name="Lind A.E."/>
            <person name="van Eijk R."/>
            <person name="Schleper C."/>
            <person name="Guy L."/>
            <person name="Ettema T.J."/>
        </authorList>
    </citation>
    <scope>NUCLEOTIDE SEQUENCE</scope>
</reference>
<gene>
    <name evidence="1" type="ORF">LCGC14_2895040</name>
</gene>
<dbReference type="AlphaFoldDB" id="A0A0F9AM85"/>
<accession>A0A0F9AM85</accession>
<sequence length="35" mass="4337">MKDTEEMWKEVEPLTKFECEQWRQLLDVLMHDANL</sequence>
<dbReference type="EMBL" id="LAZR01056836">
    <property type="protein sequence ID" value="KKK73321.1"/>
    <property type="molecule type" value="Genomic_DNA"/>
</dbReference>
<feature type="non-terminal residue" evidence="1">
    <location>
        <position position="35"/>
    </location>
</feature>
<proteinExistence type="predicted"/>
<evidence type="ECO:0000313" key="1">
    <source>
        <dbReference type="EMBL" id="KKK73321.1"/>
    </source>
</evidence>
<organism evidence="1">
    <name type="scientific">marine sediment metagenome</name>
    <dbReference type="NCBI Taxonomy" id="412755"/>
    <lineage>
        <taxon>unclassified sequences</taxon>
        <taxon>metagenomes</taxon>
        <taxon>ecological metagenomes</taxon>
    </lineage>
</organism>
<comment type="caution">
    <text evidence="1">The sequence shown here is derived from an EMBL/GenBank/DDBJ whole genome shotgun (WGS) entry which is preliminary data.</text>
</comment>
<protein>
    <submittedName>
        <fullName evidence="1">Uncharacterized protein</fullName>
    </submittedName>
</protein>